<dbReference type="InterPro" id="IPR036890">
    <property type="entry name" value="HATPase_C_sf"/>
</dbReference>
<evidence type="ECO:0000313" key="5">
    <source>
        <dbReference type="Proteomes" id="UP001165092"/>
    </source>
</evidence>
<evidence type="ECO:0000256" key="1">
    <source>
        <dbReference type="ARBA" id="ARBA00022527"/>
    </source>
</evidence>
<dbReference type="Proteomes" id="UP001165092">
    <property type="component" value="Unassembled WGS sequence"/>
</dbReference>
<dbReference type="AlphaFoldDB" id="A0A9W6P4W8"/>
<dbReference type="EMBL" id="BSQG01000002">
    <property type="protein sequence ID" value="GLU47157.1"/>
    <property type="molecule type" value="Genomic_DNA"/>
</dbReference>
<dbReference type="InterPro" id="IPR003594">
    <property type="entry name" value="HATPase_dom"/>
</dbReference>
<dbReference type="CDD" id="cd16936">
    <property type="entry name" value="HATPase_RsbW-like"/>
    <property type="match status" value="1"/>
</dbReference>
<protein>
    <recommendedName>
        <fullName evidence="3">Histidine kinase/HSP90-like ATPase domain-containing protein</fullName>
    </recommendedName>
</protein>
<keyword evidence="1" id="KW-0808">Transferase</keyword>
<keyword evidence="1" id="KW-0723">Serine/threonine-protein kinase</keyword>
<evidence type="ECO:0000259" key="3">
    <source>
        <dbReference type="Pfam" id="PF13581"/>
    </source>
</evidence>
<keyword evidence="5" id="KW-1185">Reference proteome</keyword>
<dbReference type="RefSeq" id="WP_285758164.1">
    <property type="nucleotide sequence ID" value="NZ_BSQG01000002.1"/>
</dbReference>
<comment type="caution">
    <text evidence="4">The sequence shown here is derived from an EMBL/GenBank/DDBJ whole genome shotgun (WGS) entry which is preliminary data.</text>
</comment>
<dbReference type="GO" id="GO:0004674">
    <property type="term" value="F:protein serine/threonine kinase activity"/>
    <property type="evidence" value="ECO:0007669"/>
    <property type="project" value="UniProtKB-KW"/>
</dbReference>
<keyword evidence="1" id="KW-0418">Kinase</keyword>
<dbReference type="SUPFAM" id="SSF55874">
    <property type="entry name" value="ATPase domain of HSP90 chaperone/DNA topoisomerase II/histidine kinase"/>
    <property type="match status" value="1"/>
</dbReference>
<dbReference type="PANTHER" id="PTHR35526">
    <property type="entry name" value="ANTI-SIGMA-F FACTOR RSBW-RELATED"/>
    <property type="match status" value="1"/>
</dbReference>
<reference evidence="4" key="1">
    <citation type="submission" date="2023-02" db="EMBL/GenBank/DDBJ databases">
        <title>Nocardiopsis ansamitocini NBRC 112285.</title>
        <authorList>
            <person name="Ichikawa N."/>
            <person name="Sato H."/>
            <person name="Tonouchi N."/>
        </authorList>
    </citation>
    <scope>NUCLEOTIDE SEQUENCE</scope>
    <source>
        <strain evidence="4">NBRC 112285</strain>
    </source>
</reference>
<dbReference type="Gene3D" id="3.30.565.10">
    <property type="entry name" value="Histidine kinase-like ATPase, C-terminal domain"/>
    <property type="match status" value="1"/>
</dbReference>
<organism evidence="4 5">
    <name type="scientific">Nocardiopsis ansamitocini</name>
    <dbReference type="NCBI Taxonomy" id="1670832"/>
    <lineage>
        <taxon>Bacteria</taxon>
        <taxon>Bacillati</taxon>
        <taxon>Actinomycetota</taxon>
        <taxon>Actinomycetes</taxon>
        <taxon>Streptosporangiales</taxon>
        <taxon>Nocardiopsidaceae</taxon>
        <taxon>Nocardiopsis</taxon>
    </lineage>
</organism>
<gene>
    <name evidence="4" type="ORF">Nans01_15080</name>
</gene>
<evidence type="ECO:0000313" key="4">
    <source>
        <dbReference type="EMBL" id="GLU47157.1"/>
    </source>
</evidence>
<feature type="domain" description="Histidine kinase/HSP90-like ATPase" evidence="3">
    <location>
        <begin position="23"/>
        <end position="123"/>
    </location>
</feature>
<feature type="region of interest" description="Disordered" evidence="2">
    <location>
        <begin position="89"/>
        <end position="110"/>
    </location>
</feature>
<sequence length="169" mass="18351">MNDNEVYPVRATRTFPGVPQECGAARAWAKTIVQAFPEISDAVELVTSELFANAVRHTASGIPGGEVEVAVTMTGDRPECIRLEVTDQGRRPDRPWSVPHARMPSEDSQGGRGLFIASALSREWGRFPVTGSGAHHLPGQAHDRPGSMITWAEFPVHQIERDLELAGAS</sequence>
<dbReference type="Pfam" id="PF13581">
    <property type="entry name" value="HATPase_c_2"/>
    <property type="match status" value="1"/>
</dbReference>
<evidence type="ECO:0000256" key="2">
    <source>
        <dbReference type="SAM" id="MobiDB-lite"/>
    </source>
</evidence>
<proteinExistence type="predicted"/>
<name>A0A9W6P4W8_9ACTN</name>
<accession>A0A9W6P4W8</accession>
<dbReference type="InterPro" id="IPR050267">
    <property type="entry name" value="Anti-sigma-factor_SerPK"/>
</dbReference>
<dbReference type="PANTHER" id="PTHR35526:SF3">
    <property type="entry name" value="ANTI-SIGMA-F FACTOR RSBW"/>
    <property type="match status" value="1"/>
</dbReference>